<reference evidence="1 2" key="1">
    <citation type="submission" date="2014-10" db="EMBL/GenBank/DDBJ databases">
        <title>Draft genome of phytase producing Bacillus ginsengihumi strain M2.11.</title>
        <authorList>
            <person name="Toymentseva A."/>
            <person name="Boulygina E.A."/>
            <person name="Kazakov S.V."/>
            <person name="Kayumov I."/>
            <person name="Suleimanova A.D."/>
            <person name="Mardanova A.M."/>
            <person name="Maria S.N."/>
            <person name="Sergey M.Y."/>
            <person name="Sharipova M.R."/>
        </authorList>
    </citation>
    <scope>NUCLEOTIDE SEQUENCE [LARGE SCALE GENOMIC DNA]</scope>
    <source>
        <strain evidence="1 2">M2.11</strain>
    </source>
</reference>
<dbReference type="EMBL" id="JRUN01000037">
    <property type="protein sequence ID" value="KHD84924.1"/>
    <property type="molecule type" value="Genomic_DNA"/>
</dbReference>
<accession>A0A0A6VEF4</accession>
<name>A0A0A6VEF4_9BACI</name>
<dbReference type="InterPro" id="IPR015947">
    <property type="entry name" value="PUA-like_sf"/>
</dbReference>
<dbReference type="Gene3D" id="3.10.590.10">
    <property type="entry name" value="ph1033 like domains"/>
    <property type="match status" value="1"/>
</dbReference>
<sequence length="206" mass="23645">MIKVVYPGIYDPDKSPSVGFPHNRRKIAEQIKVGQMMFIYVTRPVKKIIGLTRVVSSVKPSDGKWPYVVDLEWIIVPKPGLTLAEAGLNIRPRIGESLYAIKKSAADRILQQLNEQPDLDMEEIMERLNQYIKTSQKEKVTYKEAVERLKNAGFYEAAEALANYRAHDGSVRGWDEFAERGELYRNYPKARSVIWPNTYFIADPLL</sequence>
<gene>
    <name evidence="1" type="ORF">NG54_12300</name>
</gene>
<dbReference type="AlphaFoldDB" id="A0A0A6VEF4"/>
<evidence type="ECO:0000313" key="2">
    <source>
        <dbReference type="Proteomes" id="UP000030588"/>
    </source>
</evidence>
<protein>
    <submittedName>
        <fullName evidence="1">Uncharacterized protein</fullName>
    </submittedName>
</protein>
<organism evidence="1 2">
    <name type="scientific">Heyndrickxia ginsengihumi</name>
    <dbReference type="NCBI Taxonomy" id="363870"/>
    <lineage>
        <taxon>Bacteria</taxon>
        <taxon>Bacillati</taxon>
        <taxon>Bacillota</taxon>
        <taxon>Bacilli</taxon>
        <taxon>Bacillales</taxon>
        <taxon>Bacillaceae</taxon>
        <taxon>Heyndrickxia</taxon>
    </lineage>
</organism>
<proteinExistence type="predicted"/>
<comment type="caution">
    <text evidence="1">The sequence shown here is derived from an EMBL/GenBank/DDBJ whole genome shotgun (WGS) entry which is preliminary data.</text>
</comment>
<evidence type="ECO:0000313" key="1">
    <source>
        <dbReference type="EMBL" id="KHD84924.1"/>
    </source>
</evidence>
<dbReference type="Proteomes" id="UP000030588">
    <property type="component" value="Unassembled WGS sequence"/>
</dbReference>
<dbReference type="SUPFAM" id="SSF88697">
    <property type="entry name" value="PUA domain-like"/>
    <property type="match status" value="1"/>
</dbReference>